<dbReference type="EMBL" id="LTDL01000040">
    <property type="protein sequence ID" value="OAG29492.1"/>
    <property type="molecule type" value="Genomic_DNA"/>
</dbReference>
<dbReference type="OrthoDB" id="2188446at2759"/>
<protein>
    <submittedName>
        <fullName evidence="1">Uncharacterized protein</fullName>
    </submittedName>
</protein>
<dbReference type="GeneID" id="93646975"/>
<evidence type="ECO:0000313" key="2">
    <source>
        <dbReference type="Proteomes" id="UP000185944"/>
    </source>
</evidence>
<name>A0A177EEC1_9MICR</name>
<proteinExistence type="predicted"/>
<dbReference type="Proteomes" id="UP000185944">
    <property type="component" value="Unassembled WGS sequence"/>
</dbReference>
<comment type="caution">
    <text evidence="1">The sequence shown here is derived from an EMBL/GenBank/DDBJ whole genome shotgun (WGS) entry which is preliminary data.</text>
</comment>
<gene>
    <name evidence="1" type="ORF">NEDG_00625</name>
</gene>
<reference evidence="1 2" key="1">
    <citation type="submission" date="2016-02" db="EMBL/GenBank/DDBJ databases">
        <title>Discovery of a natural microsporidian pathogen with a broad tissue tropism in Caenorhabditis elegans.</title>
        <authorList>
            <person name="Luallen R.J."/>
            <person name="Reinke A.W."/>
            <person name="Tong L."/>
            <person name="Botts M.R."/>
            <person name="Felix M.-A."/>
            <person name="Troemel E.R."/>
        </authorList>
    </citation>
    <scope>NUCLEOTIDE SEQUENCE [LARGE SCALE GENOMIC DNA]</scope>
    <source>
        <strain evidence="1 2">JUm2807</strain>
    </source>
</reference>
<organism evidence="1 2">
    <name type="scientific">Nematocida displodere</name>
    <dbReference type="NCBI Taxonomy" id="1805483"/>
    <lineage>
        <taxon>Eukaryota</taxon>
        <taxon>Fungi</taxon>
        <taxon>Fungi incertae sedis</taxon>
        <taxon>Microsporidia</taxon>
        <taxon>Nematocida</taxon>
    </lineage>
</organism>
<keyword evidence="2" id="KW-1185">Reference proteome</keyword>
<accession>A0A177EEC1</accession>
<dbReference type="RefSeq" id="XP_067544140.1">
    <property type="nucleotide sequence ID" value="XM_067688043.1"/>
</dbReference>
<evidence type="ECO:0000313" key="1">
    <source>
        <dbReference type="EMBL" id="OAG29492.1"/>
    </source>
</evidence>
<dbReference type="VEuPathDB" id="MicrosporidiaDB:NEDG_00625"/>
<dbReference type="AlphaFoldDB" id="A0A177EEC1"/>
<sequence>MSTHPETRTHPETYQYNVVLNTASELMVAQFPLLEKLPEVTSLKTKNQDTYAEADVWVSGKRVTMKGNASKTLSQYYVLSLSGKTLHGKKVDQIIQLRPVLKDTPETLKKAERKEKERGFALNETQEELENRMKNPNNVIDKLNKEEWKTYAVNQDRQLSILHQDQVASAPPATTRQPRPQTPLAAIQKVIYNARVVNVSVLKEIFPEATTDVIRKALESLATKTFGRYILRAEYFNDMREIFQGIMSRFVVENERVTLSITAKELSDPEESFFYVLRQLAHKEGHLFVLKGCHESF</sequence>